<accession>A0A7W5C6X9</accession>
<evidence type="ECO:0000313" key="2">
    <source>
        <dbReference type="Proteomes" id="UP000518605"/>
    </source>
</evidence>
<reference evidence="1 2" key="1">
    <citation type="submission" date="2020-08" db="EMBL/GenBank/DDBJ databases">
        <title>Genomic Encyclopedia of Type Strains, Phase III (KMG-III): the genomes of soil and plant-associated and newly described type strains.</title>
        <authorList>
            <person name="Whitman W."/>
        </authorList>
    </citation>
    <scope>NUCLEOTIDE SEQUENCE [LARGE SCALE GENOMIC DNA]</scope>
    <source>
        <strain evidence="1 2">CECT 8234</strain>
    </source>
</reference>
<comment type="caution">
    <text evidence="1">The sequence shown here is derived from an EMBL/GenBank/DDBJ whole genome shotgun (WGS) entry which is preliminary data.</text>
</comment>
<dbReference type="RefSeq" id="WP_183562079.1">
    <property type="nucleotide sequence ID" value="NZ_CBCSLB010000003.1"/>
</dbReference>
<sequence length="188" mass="21291">MNAAWKKLIEKAYHYPSTRQRLLSKGNMYLYCDYSGFTASHNHGAACCIIHNRQFEITSKQLPIKRDEGSIYGELLAIVHSLDMLAIALAKHKPKLAVIYTDCSRIQQLLASSYFPNPFFRLARDQILSAIEQLQVSYPSVDVNITYMGKHKKNNPLHRLAHNAARLAAQASSDMKKEPTMDFAGSFE</sequence>
<evidence type="ECO:0008006" key="3">
    <source>
        <dbReference type="Google" id="ProtNLM"/>
    </source>
</evidence>
<dbReference type="InterPro" id="IPR036397">
    <property type="entry name" value="RNaseH_sf"/>
</dbReference>
<organism evidence="1 2">
    <name type="scientific">Paenibacillus endophyticus</name>
    <dbReference type="NCBI Taxonomy" id="1294268"/>
    <lineage>
        <taxon>Bacteria</taxon>
        <taxon>Bacillati</taxon>
        <taxon>Bacillota</taxon>
        <taxon>Bacilli</taxon>
        <taxon>Bacillales</taxon>
        <taxon>Paenibacillaceae</taxon>
        <taxon>Paenibacillus</taxon>
    </lineage>
</organism>
<gene>
    <name evidence="1" type="ORF">FHS16_002359</name>
</gene>
<protein>
    <recommendedName>
        <fullName evidence="3">RNase H type-1 domain-containing protein</fullName>
    </recommendedName>
</protein>
<name>A0A7W5C6X9_9BACL</name>
<dbReference type="EMBL" id="JACHXW010000005">
    <property type="protein sequence ID" value="MBB3152313.1"/>
    <property type="molecule type" value="Genomic_DNA"/>
</dbReference>
<proteinExistence type="predicted"/>
<evidence type="ECO:0000313" key="1">
    <source>
        <dbReference type="EMBL" id="MBB3152313.1"/>
    </source>
</evidence>
<dbReference type="SUPFAM" id="SSF53098">
    <property type="entry name" value="Ribonuclease H-like"/>
    <property type="match status" value="1"/>
</dbReference>
<dbReference type="AlphaFoldDB" id="A0A7W5C6X9"/>
<dbReference type="Proteomes" id="UP000518605">
    <property type="component" value="Unassembled WGS sequence"/>
</dbReference>
<dbReference type="GO" id="GO:0003676">
    <property type="term" value="F:nucleic acid binding"/>
    <property type="evidence" value="ECO:0007669"/>
    <property type="project" value="InterPro"/>
</dbReference>
<dbReference type="Gene3D" id="3.30.420.10">
    <property type="entry name" value="Ribonuclease H-like superfamily/Ribonuclease H"/>
    <property type="match status" value="1"/>
</dbReference>
<keyword evidence="2" id="KW-1185">Reference proteome</keyword>
<dbReference type="InterPro" id="IPR012337">
    <property type="entry name" value="RNaseH-like_sf"/>
</dbReference>